<comment type="caution">
    <text evidence="2">The sequence shown here is derived from an EMBL/GenBank/DDBJ whole genome shotgun (WGS) entry which is preliminary data.</text>
</comment>
<accession>A0A4R6SZP5</accession>
<feature type="transmembrane region" description="Helical" evidence="1">
    <location>
        <begin position="21"/>
        <end position="42"/>
    </location>
</feature>
<protein>
    <recommendedName>
        <fullName evidence="4">Type IV leader peptidase family protein</fullName>
    </recommendedName>
</protein>
<evidence type="ECO:0008006" key="4">
    <source>
        <dbReference type="Google" id="ProtNLM"/>
    </source>
</evidence>
<gene>
    <name evidence="2" type="ORF">ATK78_0695</name>
</gene>
<proteinExistence type="predicted"/>
<evidence type="ECO:0000256" key="1">
    <source>
        <dbReference type="SAM" id="Phobius"/>
    </source>
</evidence>
<keyword evidence="1" id="KW-0472">Membrane</keyword>
<feature type="transmembrane region" description="Helical" evidence="1">
    <location>
        <begin position="108"/>
        <end position="124"/>
    </location>
</feature>
<keyword evidence="1" id="KW-1133">Transmembrane helix</keyword>
<dbReference type="Proteomes" id="UP000295620">
    <property type="component" value="Unassembled WGS sequence"/>
</dbReference>
<dbReference type="AlphaFoldDB" id="A0A4R6SZP5"/>
<feature type="transmembrane region" description="Helical" evidence="1">
    <location>
        <begin position="86"/>
        <end position="102"/>
    </location>
</feature>
<name>A0A4R6SZP5_9SPHI</name>
<evidence type="ECO:0000313" key="3">
    <source>
        <dbReference type="Proteomes" id="UP000295620"/>
    </source>
</evidence>
<evidence type="ECO:0000313" key="2">
    <source>
        <dbReference type="EMBL" id="TDQ11572.1"/>
    </source>
</evidence>
<sequence>MIILQVTALAGLLFIFYQDMIYRAVYWVCFPLLAVVFVILKYRLTDTQQTVSDAAYCISFLLVQLFILWIYFLIKHKKPVNIANGYLGWGDILFLLTAAFYLSPVNYVIYYILSLILVLTYVVLKTSLSKKTDKHIPLAGLQAAILALFLIIDYISPKLTLYADNWIYF</sequence>
<organism evidence="2 3">
    <name type="scientific">Pedobacter metabolipauper</name>
    <dbReference type="NCBI Taxonomy" id="425513"/>
    <lineage>
        <taxon>Bacteria</taxon>
        <taxon>Pseudomonadati</taxon>
        <taxon>Bacteroidota</taxon>
        <taxon>Sphingobacteriia</taxon>
        <taxon>Sphingobacteriales</taxon>
        <taxon>Sphingobacteriaceae</taxon>
        <taxon>Pedobacter</taxon>
    </lineage>
</organism>
<keyword evidence="3" id="KW-1185">Reference proteome</keyword>
<feature type="transmembrane region" description="Helical" evidence="1">
    <location>
        <begin position="54"/>
        <end position="74"/>
    </location>
</feature>
<dbReference type="EMBL" id="SNYC01000003">
    <property type="protein sequence ID" value="TDQ11572.1"/>
    <property type="molecule type" value="Genomic_DNA"/>
</dbReference>
<keyword evidence="1" id="KW-0812">Transmembrane</keyword>
<reference evidence="2 3" key="1">
    <citation type="submission" date="2019-03" db="EMBL/GenBank/DDBJ databases">
        <title>Genomic Encyclopedia of Archaeal and Bacterial Type Strains, Phase II (KMG-II): from individual species to whole genera.</title>
        <authorList>
            <person name="Goeker M."/>
        </authorList>
    </citation>
    <scope>NUCLEOTIDE SEQUENCE [LARGE SCALE GENOMIC DNA]</scope>
    <source>
        <strain evidence="2 3">DSM 19035</strain>
    </source>
</reference>
<dbReference type="OrthoDB" id="798769at2"/>
<feature type="transmembrane region" description="Helical" evidence="1">
    <location>
        <begin position="136"/>
        <end position="156"/>
    </location>
</feature>